<proteinExistence type="predicted"/>
<sequence length="92" mass="10357">MVSEEAMGQTITVGKQKRSVKDVGPLRSVCLRPMEAVLLKDLESEEVMNTNKRNIDVVIISSYLKSISEIMVSMVPGYRAWKLKKFKVDGPE</sequence>
<name>A0ABQ9D767_9PASS</name>
<comment type="caution">
    <text evidence="1">The sequence shown here is derived from an EMBL/GenBank/DDBJ whole genome shotgun (WGS) entry which is preliminary data.</text>
</comment>
<evidence type="ECO:0000313" key="2">
    <source>
        <dbReference type="Proteomes" id="UP001145742"/>
    </source>
</evidence>
<gene>
    <name evidence="1" type="ORF">WISP_81866</name>
</gene>
<dbReference type="Proteomes" id="UP001145742">
    <property type="component" value="Unassembled WGS sequence"/>
</dbReference>
<dbReference type="EMBL" id="WHWB01034033">
    <property type="protein sequence ID" value="KAJ7414771.1"/>
    <property type="molecule type" value="Genomic_DNA"/>
</dbReference>
<reference evidence="1" key="1">
    <citation type="submission" date="2019-10" db="EMBL/GenBank/DDBJ databases">
        <authorList>
            <person name="Soares A.E.R."/>
            <person name="Aleixo A."/>
            <person name="Schneider P."/>
            <person name="Miyaki C.Y."/>
            <person name="Schneider M.P."/>
            <person name="Mello C."/>
            <person name="Vasconcelos A.T.R."/>
        </authorList>
    </citation>
    <scope>NUCLEOTIDE SEQUENCE</scope>
    <source>
        <tissue evidence="1">Muscle</tissue>
    </source>
</reference>
<evidence type="ECO:0000313" key="1">
    <source>
        <dbReference type="EMBL" id="KAJ7414771.1"/>
    </source>
</evidence>
<protein>
    <submittedName>
        <fullName evidence="1">Uncharacterized protein</fullName>
    </submittedName>
</protein>
<accession>A0ABQ9D767</accession>
<organism evidence="1 2">
    <name type="scientific">Willisornis vidua</name>
    <name type="common">Xingu scale-backed antbird</name>
    <dbReference type="NCBI Taxonomy" id="1566151"/>
    <lineage>
        <taxon>Eukaryota</taxon>
        <taxon>Metazoa</taxon>
        <taxon>Chordata</taxon>
        <taxon>Craniata</taxon>
        <taxon>Vertebrata</taxon>
        <taxon>Euteleostomi</taxon>
        <taxon>Archelosauria</taxon>
        <taxon>Archosauria</taxon>
        <taxon>Dinosauria</taxon>
        <taxon>Saurischia</taxon>
        <taxon>Theropoda</taxon>
        <taxon>Coelurosauria</taxon>
        <taxon>Aves</taxon>
        <taxon>Neognathae</taxon>
        <taxon>Neoaves</taxon>
        <taxon>Telluraves</taxon>
        <taxon>Australaves</taxon>
        <taxon>Passeriformes</taxon>
        <taxon>Thamnophilidae</taxon>
        <taxon>Willisornis</taxon>
    </lineage>
</organism>
<keyword evidence="2" id="KW-1185">Reference proteome</keyword>